<dbReference type="Gene3D" id="6.10.280.150">
    <property type="match status" value="1"/>
</dbReference>
<dbReference type="GO" id="GO:2000601">
    <property type="term" value="P:positive regulation of Arp2/3 complex-mediated actin nucleation"/>
    <property type="evidence" value="ECO:0007669"/>
    <property type="project" value="TreeGrafter"/>
</dbReference>
<evidence type="ECO:0000256" key="1">
    <source>
        <dbReference type="ARBA" id="ARBA00006993"/>
    </source>
</evidence>
<dbReference type="GO" id="GO:0071933">
    <property type="term" value="F:Arp2/3 complex binding"/>
    <property type="evidence" value="ECO:0007669"/>
    <property type="project" value="TreeGrafter"/>
</dbReference>
<sequence>MEDDQPQHGSLTHEGEMAWSLNTSDLLPVFEEGKSNGNPSVKLPRPRSPLIDAVAAHDKSKMRKVTERVRPQIGPQVDERDSLLQQIRTKSFNLKPAVVTRPSIQGPKTNLKVAAILEKANAIRQALAGSDEDDDADSWSDS</sequence>
<dbReference type="InterPro" id="IPR028288">
    <property type="entry name" value="SCAR/WAVE_fam"/>
</dbReference>
<reference evidence="3 4" key="1">
    <citation type="journal article" date="2024" name="Plant J.">
        <title>Genome sequences and population genomics reveal climatic adaptation and genomic divergence between two closely related sweetgum species.</title>
        <authorList>
            <person name="Xu W.Q."/>
            <person name="Ren C.Q."/>
            <person name="Zhang X.Y."/>
            <person name="Comes H.P."/>
            <person name="Liu X.H."/>
            <person name="Li Y.G."/>
            <person name="Kettle C.J."/>
            <person name="Jalonen R."/>
            <person name="Gaisberger H."/>
            <person name="Ma Y.Z."/>
            <person name="Qiu Y.X."/>
        </authorList>
    </citation>
    <scope>NUCLEOTIDE SEQUENCE [LARGE SCALE GENOMIC DNA]</scope>
    <source>
        <strain evidence="3">Hangzhou</strain>
    </source>
</reference>
<dbReference type="GO" id="GO:0003779">
    <property type="term" value="F:actin binding"/>
    <property type="evidence" value="ECO:0007669"/>
    <property type="project" value="UniProtKB-KW"/>
</dbReference>
<comment type="caution">
    <text evidence="3">The sequence shown here is derived from an EMBL/GenBank/DDBJ whole genome shotgun (WGS) entry which is preliminary data.</text>
</comment>
<dbReference type="GO" id="GO:0030036">
    <property type="term" value="P:actin cytoskeleton organization"/>
    <property type="evidence" value="ECO:0007669"/>
    <property type="project" value="InterPro"/>
</dbReference>
<dbReference type="AlphaFoldDB" id="A0AAP0X5T1"/>
<evidence type="ECO:0000256" key="2">
    <source>
        <dbReference type="SAM" id="MobiDB-lite"/>
    </source>
</evidence>
<gene>
    <name evidence="3" type="ORF">L1049_008682</name>
</gene>
<name>A0AAP0X5T1_LIQFO</name>
<feature type="region of interest" description="Disordered" evidence="2">
    <location>
        <begin position="29"/>
        <end position="48"/>
    </location>
</feature>
<evidence type="ECO:0000313" key="3">
    <source>
        <dbReference type="EMBL" id="KAK9290512.1"/>
    </source>
</evidence>
<dbReference type="PANTHER" id="PTHR12902:SF1">
    <property type="entry name" value="WISKOTT-ALDRICH SYNDROME PROTEIN FAMILY MEMBER"/>
    <property type="match status" value="1"/>
</dbReference>
<dbReference type="PANTHER" id="PTHR12902">
    <property type="entry name" value="WASP-1"/>
    <property type="match status" value="1"/>
</dbReference>
<comment type="similarity">
    <text evidence="1">Belongs to the SCAR/WAVE family.</text>
</comment>
<evidence type="ECO:0000313" key="4">
    <source>
        <dbReference type="Proteomes" id="UP001415857"/>
    </source>
</evidence>
<feature type="compositionally biased region" description="Basic and acidic residues" evidence="2">
    <location>
        <begin position="58"/>
        <end position="70"/>
    </location>
</feature>
<proteinExistence type="inferred from homology"/>
<dbReference type="GO" id="GO:0034237">
    <property type="term" value="F:protein kinase A regulatory subunit binding"/>
    <property type="evidence" value="ECO:0007669"/>
    <property type="project" value="TreeGrafter"/>
</dbReference>
<evidence type="ECO:0008006" key="5">
    <source>
        <dbReference type="Google" id="ProtNLM"/>
    </source>
</evidence>
<dbReference type="Proteomes" id="UP001415857">
    <property type="component" value="Unassembled WGS sequence"/>
</dbReference>
<dbReference type="EMBL" id="JBBPBK010000002">
    <property type="protein sequence ID" value="KAK9290512.1"/>
    <property type="molecule type" value="Genomic_DNA"/>
</dbReference>
<keyword evidence="4" id="KW-1185">Reference proteome</keyword>
<organism evidence="3 4">
    <name type="scientific">Liquidambar formosana</name>
    <name type="common">Formosan gum</name>
    <dbReference type="NCBI Taxonomy" id="63359"/>
    <lineage>
        <taxon>Eukaryota</taxon>
        <taxon>Viridiplantae</taxon>
        <taxon>Streptophyta</taxon>
        <taxon>Embryophyta</taxon>
        <taxon>Tracheophyta</taxon>
        <taxon>Spermatophyta</taxon>
        <taxon>Magnoliopsida</taxon>
        <taxon>eudicotyledons</taxon>
        <taxon>Gunneridae</taxon>
        <taxon>Pentapetalae</taxon>
        <taxon>Saxifragales</taxon>
        <taxon>Altingiaceae</taxon>
        <taxon>Liquidambar</taxon>
    </lineage>
</organism>
<protein>
    <recommendedName>
        <fullName evidence="5">WH2 domain-containing protein</fullName>
    </recommendedName>
</protein>
<feature type="region of interest" description="Disordered" evidence="2">
    <location>
        <begin position="58"/>
        <end position="77"/>
    </location>
</feature>
<accession>A0AAP0X5T1</accession>
<dbReference type="GO" id="GO:0005856">
    <property type="term" value="C:cytoskeleton"/>
    <property type="evidence" value="ECO:0007669"/>
    <property type="project" value="UniProtKB-SubCell"/>
</dbReference>